<reference evidence="3 4" key="1">
    <citation type="submission" date="2015-05" db="EMBL/GenBank/DDBJ databases">
        <title>Distinctive expansion of gene families associated with plant cell wall degradation and secondary metabolism in the genomes of grapevine trunk pathogens.</title>
        <authorList>
            <person name="Lawrence D.P."/>
            <person name="Travadon R."/>
            <person name="Rolshausen P.E."/>
            <person name="Baumgartner K."/>
        </authorList>
    </citation>
    <scope>NUCLEOTIDE SEQUENCE [LARGE SCALE GENOMIC DNA]</scope>
    <source>
        <strain evidence="3">UCRPC4</strain>
    </source>
</reference>
<evidence type="ECO:0000256" key="1">
    <source>
        <dbReference type="SAM" id="MobiDB-lite"/>
    </source>
</evidence>
<dbReference type="GO" id="GO:0003682">
    <property type="term" value="F:chromatin binding"/>
    <property type="evidence" value="ECO:0007669"/>
    <property type="project" value="InterPro"/>
</dbReference>
<keyword evidence="4" id="KW-1185">Reference proteome</keyword>
<accession>A0A0G2FRP9</accession>
<feature type="compositionally biased region" description="Low complexity" evidence="1">
    <location>
        <begin position="307"/>
        <end position="336"/>
    </location>
</feature>
<name>A0A0G2FRP9_PHACM</name>
<dbReference type="AlphaFoldDB" id="A0A0G2FRP9"/>
<comment type="caution">
    <text evidence="3">The sequence shown here is derived from an EMBL/GenBank/DDBJ whole genome shotgun (WGS) entry which is preliminary data.</text>
</comment>
<feature type="domain" description="BAH" evidence="2">
    <location>
        <begin position="124"/>
        <end position="244"/>
    </location>
</feature>
<feature type="region of interest" description="Disordered" evidence="1">
    <location>
        <begin position="1"/>
        <end position="42"/>
    </location>
</feature>
<dbReference type="OrthoDB" id="10259622at2759"/>
<gene>
    <name evidence="3" type="ORF">UCRPC4_g06677</name>
</gene>
<dbReference type="CDD" id="cd04370">
    <property type="entry name" value="BAH"/>
    <property type="match status" value="1"/>
</dbReference>
<dbReference type="Proteomes" id="UP000053317">
    <property type="component" value="Unassembled WGS sequence"/>
</dbReference>
<reference evidence="3 4" key="2">
    <citation type="submission" date="2015-05" db="EMBL/GenBank/DDBJ databases">
        <authorList>
            <person name="Morales-Cruz A."/>
            <person name="Amrine K.C."/>
            <person name="Cantu D."/>
        </authorList>
    </citation>
    <scope>NUCLEOTIDE SEQUENCE [LARGE SCALE GENOMIC DNA]</scope>
    <source>
        <strain evidence="3">UCRPC4</strain>
    </source>
</reference>
<dbReference type="PROSITE" id="PS51038">
    <property type="entry name" value="BAH"/>
    <property type="match status" value="1"/>
</dbReference>
<evidence type="ECO:0000313" key="4">
    <source>
        <dbReference type="Proteomes" id="UP000053317"/>
    </source>
</evidence>
<dbReference type="InterPro" id="IPR043151">
    <property type="entry name" value="BAH_sf"/>
</dbReference>
<dbReference type="PANTHER" id="PTHR46364">
    <property type="entry name" value="OS08G0421900 PROTEIN"/>
    <property type="match status" value="1"/>
</dbReference>
<evidence type="ECO:0000259" key="2">
    <source>
        <dbReference type="PROSITE" id="PS51038"/>
    </source>
</evidence>
<dbReference type="EMBL" id="LCWF01000218">
    <property type="protein sequence ID" value="KKY14608.1"/>
    <property type="molecule type" value="Genomic_DNA"/>
</dbReference>
<sequence length="431" mass="46819">MAPNAKKRKAAELDGEPEQTELTNGHPSPNAEGRQETPPLIGLDASVVPFKVTCPALQPKKKSKSGKQDIYGPEESDGGFPKLKISYTIKPGTKWAELKPYRNFIVADNKFSLGSHVYISHPQSPKNPSDYKFVASDEKSEPDFWVAQVLEVRASGPEHVYLRVFWLYWPDELPGGRKAYHGINEVVMSNHMDLIDAMTVSGAADAILQRQLKGTIIECGLWLHEQCLIKDVLEKTYKRLVTEGKEVPLDQVETLAKESTPISTPKPGLWGGSLGDLLYPTLRTLKVSMSPAPEPKPDSDPVVKAEATPGADMPTAPATPAATSTPKPNGKPPKSASKARSKAKKGTSTATPEVNDGIDLETLRKSFSAKIETPDTAPPTTENEGEKNGTTTAVPPNISSEIKIVITDLRPGKGGKNWKEDLSCLKCRSQL</sequence>
<evidence type="ECO:0000313" key="3">
    <source>
        <dbReference type="EMBL" id="KKY14608.1"/>
    </source>
</evidence>
<protein>
    <submittedName>
        <fullName evidence="3">Putative bah domain-containing protein</fullName>
    </submittedName>
</protein>
<dbReference type="Gene3D" id="2.30.30.490">
    <property type="match status" value="1"/>
</dbReference>
<feature type="region of interest" description="Disordered" evidence="1">
    <location>
        <begin position="288"/>
        <end position="396"/>
    </location>
</feature>
<proteinExistence type="predicted"/>
<dbReference type="InterPro" id="IPR001025">
    <property type="entry name" value="BAH_dom"/>
</dbReference>
<organism evidence="3 4">
    <name type="scientific">Phaeomoniella chlamydospora</name>
    <name type="common">Phaeoacremonium chlamydosporum</name>
    <dbReference type="NCBI Taxonomy" id="158046"/>
    <lineage>
        <taxon>Eukaryota</taxon>
        <taxon>Fungi</taxon>
        <taxon>Dikarya</taxon>
        <taxon>Ascomycota</taxon>
        <taxon>Pezizomycotina</taxon>
        <taxon>Eurotiomycetes</taxon>
        <taxon>Chaetothyriomycetidae</taxon>
        <taxon>Phaeomoniellales</taxon>
        <taxon>Phaeomoniellaceae</taxon>
        <taxon>Phaeomoniella</taxon>
    </lineage>
</organism>